<evidence type="ECO:0000256" key="3">
    <source>
        <dbReference type="ARBA" id="ARBA00022448"/>
    </source>
</evidence>
<dbReference type="GO" id="GO:0016020">
    <property type="term" value="C:membrane"/>
    <property type="evidence" value="ECO:0007669"/>
    <property type="project" value="UniProtKB-SubCell"/>
</dbReference>
<feature type="transmembrane region" description="Helical" evidence="13">
    <location>
        <begin position="20"/>
        <end position="40"/>
    </location>
</feature>
<gene>
    <name evidence="14" type="ORF">KDA_35290</name>
</gene>
<dbReference type="GO" id="GO:0015252">
    <property type="term" value="F:proton channel activity"/>
    <property type="evidence" value="ECO:0007669"/>
    <property type="project" value="InterPro"/>
</dbReference>
<evidence type="ECO:0000256" key="10">
    <source>
        <dbReference type="ARBA" id="ARBA00023136"/>
    </source>
</evidence>
<feature type="transmembrane region" description="Helical" evidence="13">
    <location>
        <begin position="195"/>
        <end position="214"/>
    </location>
</feature>
<keyword evidence="6" id="KW-0631">Potassium channel</keyword>
<reference evidence="15" key="1">
    <citation type="submission" date="2018-12" db="EMBL/GenBank/DDBJ databases">
        <title>Tengunoibacter tsumagoiensis gen. nov., sp. nov., Dictyobacter kobayashii sp. nov., D. alpinus sp. nov., and D. joshuensis sp. nov. and description of Dictyobacteraceae fam. nov. within the order Ktedonobacterales isolated from Tengu-no-mugimeshi.</title>
        <authorList>
            <person name="Wang C.M."/>
            <person name="Zheng Y."/>
            <person name="Sakai Y."/>
            <person name="Toyoda A."/>
            <person name="Minakuchi Y."/>
            <person name="Abe K."/>
            <person name="Yokota A."/>
            <person name="Yabe S."/>
        </authorList>
    </citation>
    <scope>NUCLEOTIDE SEQUENCE [LARGE SCALE GENOMIC DNA]</scope>
    <source>
        <strain evidence="15">Uno16</strain>
    </source>
</reference>
<evidence type="ECO:0000256" key="5">
    <source>
        <dbReference type="ARBA" id="ARBA00022692"/>
    </source>
</evidence>
<evidence type="ECO:0000256" key="1">
    <source>
        <dbReference type="ARBA" id="ARBA00004141"/>
    </source>
</evidence>
<organism evidence="14 15">
    <name type="scientific">Dictyobacter alpinus</name>
    <dbReference type="NCBI Taxonomy" id="2014873"/>
    <lineage>
        <taxon>Bacteria</taxon>
        <taxon>Bacillati</taxon>
        <taxon>Chloroflexota</taxon>
        <taxon>Ktedonobacteria</taxon>
        <taxon>Ktedonobacterales</taxon>
        <taxon>Dictyobacteraceae</taxon>
        <taxon>Dictyobacter</taxon>
    </lineage>
</organism>
<evidence type="ECO:0000256" key="7">
    <source>
        <dbReference type="ARBA" id="ARBA00022958"/>
    </source>
</evidence>
<keyword evidence="15" id="KW-1185">Reference proteome</keyword>
<keyword evidence="5 13" id="KW-0812">Transmembrane</keyword>
<feature type="transmembrane region" description="Helical" evidence="13">
    <location>
        <begin position="171"/>
        <end position="189"/>
    </location>
</feature>
<name>A0A402B9M7_9CHLR</name>
<evidence type="ECO:0000256" key="12">
    <source>
        <dbReference type="ARBA" id="ARBA00034430"/>
    </source>
</evidence>
<dbReference type="AlphaFoldDB" id="A0A402B9M7"/>
<evidence type="ECO:0008006" key="16">
    <source>
        <dbReference type="Google" id="ProtNLM"/>
    </source>
</evidence>
<comment type="similarity">
    <text evidence="2">Belongs to the TMEM175 family.</text>
</comment>
<dbReference type="EMBL" id="BIFT01000001">
    <property type="protein sequence ID" value="GCE28045.1"/>
    <property type="molecule type" value="Genomic_DNA"/>
</dbReference>
<keyword evidence="11" id="KW-0407">Ion channel</keyword>
<evidence type="ECO:0000256" key="9">
    <source>
        <dbReference type="ARBA" id="ARBA00023065"/>
    </source>
</evidence>
<comment type="catalytic activity">
    <reaction evidence="12">
        <text>K(+)(in) = K(+)(out)</text>
        <dbReference type="Rhea" id="RHEA:29463"/>
        <dbReference type="ChEBI" id="CHEBI:29103"/>
    </reaction>
</comment>
<dbReference type="RefSeq" id="WP_161982198.1">
    <property type="nucleotide sequence ID" value="NZ_BIFT01000001.1"/>
</dbReference>
<evidence type="ECO:0000256" key="11">
    <source>
        <dbReference type="ARBA" id="ARBA00023303"/>
    </source>
</evidence>
<comment type="subcellular location">
    <subcellularLocation>
        <location evidence="1">Membrane</location>
        <topology evidence="1">Multi-pass membrane protein</topology>
    </subcellularLocation>
</comment>
<keyword evidence="3" id="KW-0813">Transport</keyword>
<keyword evidence="10 13" id="KW-0472">Membrane</keyword>
<evidence type="ECO:0000256" key="4">
    <source>
        <dbReference type="ARBA" id="ARBA00022538"/>
    </source>
</evidence>
<comment type="caution">
    <text evidence="14">The sequence shown here is derived from an EMBL/GenBank/DDBJ whole genome shotgun (WGS) entry which is preliminary data.</text>
</comment>
<feature type="transmembrane region" description="Helical" evidence="13">
    <location>
        <begin position="129"/>
        <end position="150"/>
    </location>
</feature>
<dbReference type="Proteomes" id="UP000287171">
    <property type="component" value="Unassembled WGS sequence"/>
</dbReference>
<proteinExistence type="inferred from homology"/>
<evidence type="ECO:0000313" key="14">
    <source>
        <dbReference type="EMBL" id="GCE28045.1"/>
    </source>
</evidence>
<evidence type="ECO:0000256" key="13">
    <source>
        <dbReference type="SAM" id="Phobius"/>
    </source>
</evidence>
<keyword evidence="4" id="KW-0633">Potassium transport</keyword>
<keyword evidence="8 13" id="KW-1133">Transmembrane helix</keyword>
<sequence length="239" mass="27164">MESRKNAATQIVFEEKSTAFERLVMLCDGIFAIAMTLLVLDIKLPEGAADGSSAQFTADLFNLLLKSAFYALTFAIVASYWVGHRRLMTYVKRQDRLFTTLTFVFLVFIVFFPVSFNVIVASGKFPQAVIFYTCVLIGCSLSSFFLWAYASWKHRLIDPTVSSHEIVTRSIGILISPVYYCLSLLLLLIPNIEPYMVFYSWAFIPVFVRIIHSIRDQSDKQHQRSQEIPAESDSPIIAE</sequence>
<evidence type="ECO:0000256" key="8">
    <source>
        <dbReference type="ARBA" id="ARBA00022989"/>
    </source>
</evidence>
<keyword evidence="9" id="KW-0406">Ion transport</keyword>
<dbReference type="PANTHER" id="PTHR31462">
    <property type="entry name" value="ENDOSOMAL/LYSOSOMAL POTASSIUM CHANNEL TMEM175"/>
    <property type="match status" value="1"/>
</dbReference>
<accession>A0A402B9M7</accession>
<feature type="transmembrane region" description="Helical" evidence="13">
    <location>
        <begin position="60"/>
        <end position="82"/>
    </location>
</feature>
<evidence type="ECO:0000256" key="6">
    <source>
        <dbReference type="ARBA" id="ARBA00022826"/>
    </source>
</evidence>
<keyword evidence="7" id="KW-0630">Potassium</keyword>
<dbReference type="GO" id="GO:0005267">
    <property type="term" value="F:potassium channel activity"/>
    <property type="evidence" value="ECO:0007669"/>
    <property type="project" value="UniProtKB-KW"/>
</dbReference>
<feature type="transmembrane region" description="Helical" evidence="13">
    <location>
        <begin position="103"/>
        <end position="123"/>
    </location>
</feature>
<evidence type="ECO:0000313" key="15">
    <source>
        <dbReference type="Proteomes" id="UP000287171"/>
    </source>
</evidence>
<protein>
    <recommendedName>
        <fullName evidence="16">DUF1211 domain-containing membrane protein</fullName>
    </recommendedName>
</protein>
<dbReference type="PANTHER" id="PTHR31462:SF5">
    <property type="entry name" value="ENDOSOMAL_LYSOSOMAL PROTON CHANNEL TMEM175"/>
    <property type="match status" value="1"/>
</dbReference>
<dbReference type="Pfam" id="PF06736">
    <property type="entry name" value="TMEM175"/>
    <property type="match status" value="1"/>
</dbReference>
<evidence type="ECO:0000256" key="2">
    <source>
        <dbReference type="ARBA" id="ARBA00006920"/>
    </source>
</evidence>
<dbReference type="InterPro" id="IPR010617">
    <property type="entry name" value="TMEM175-like"/>
</dbReference>